<evidence type="ECO:0000313" key="2">
    <source>
        <dbReference type="Proteomes" id="UP000827872"/>
    </source>
</evidence>
<dbReference type="EMBL" id="CM037629">
    <property type="protein sequence ID" value="KAH7990221.1"/>
    <property type="molecule type" value="Genomic_DNA"/>
</dbReference>
<sequence length="195" mass="20266">MGDEDEEAAAAAAAFERDWRAEFPGEAAPAALRLGSAAALQEELGRCRRRLQELQRALAEERLKARYLEAALGTAPAPAAAARPRGSPPPPPPPPGQRARGGPRCRPARRPPVPPPRAQRPPDRPPPSPPARRQPQVPSAEPGGPGDSSDPEPSGGTSSSGGGSSDGEDACSADVWEIVGKRSSSPLAWIHSQAV</sequence>
<dbReference type="Proteomes" id="UP000827872">
    <property type="component" value="Linkage Group LG16"/>
</dbReference>
<gene>
    <name evidence="1" type="ORF">K3G42_004504</name>
</gene>
<reference evidence="1" key="1">
    <citation type="submission" date="2021-08" db="EMBL/GenBank/DDBJ databases">
        <title>The first chromosome-level gecko genome reveals the dynamic sex chromosomes of Neotropical dwarf geckos (Sphaerodactylidae: Sphaerodactylus).</title>
        <authorList>
            <person name="Pinto B.J."/>
            <person name="Keating S.E."/>
            <person name="Gamble T."/>
        </authorList>
    </citation>
    <scope>NUCLEOTIDE SEQUENCE</scope>
    <source>
        <strain evidence="1">TG3544</strain>
    </source>
</reference>
<accession>A0ACB8ECW4</accession>
<keyword evidence="2" id="KW-1185">Reference proteome</keyword>
<comment type="caution">
    <text evidence="1">The sequence shown here is derived from an EMBL/GenBank/DDBJ whole genome shotgun (WGS) entry which is preliminary data.</text>
</comment>
<organism evidence="1 2">
    <name type="scientific">Sphaerodactylus townsendi</name>
    <dbReference type="NCBI Taxonomy" id="933632"/>
    <lineage>
        <taxon>Eukaryota</taxon>
        <taxon>Metazoa</taxon>
        <taxon>Chordata</taxon>
        <taxon>Craniata</taxon>
        <taxon>Vertebrata</taxon>
        <taxon>Euteleostomi</taxon>
        <taxon>Lepidosauria</taxon>
        <taxon>Squamata</taxon>
        <taxon>Bifurcata</taxon>
        <taxon>Gekkota</taxon>
        <taxon>Sphaerodactylidae</taxon>
        <taxon>Sphaerodactylus</taxon>
    </lineage>
</organism>
<proteinExistence type="predicted"/>
<protein>
    <submittedName>
        <fullName evidence="1">Uncharacterized protein</fullName>
    </submittedName>
</protein>
<name>A0ACB8ECW4_9SAUR</name>
<evidence type="ECO:0000313" key="1">
    <source>
        <dbReference type="EMBL" id="KAH7990221.1"/>
    </source>
</evidence>